<evidence type="ECO:0000259" key="1">
    <source>
        <dbReference type="Pfam" id="PF20231"/>
    </source>
</evidence>
<proteinExistence type="predicted"/>
<reference evidence="2" key="2">
    <citation type="submission" date="2020-11" db="EMBL/GenBank/DDBJ databases">
        <authorList>
            <person name="McCartney M.A."/>
            <person name="Auch B."/>
            <person name="Kono T."/>
            <person name="Mallez S."/>
            <person name="Becker A."/>
            <person name="Gohl D.M."/>
            <person name="Silverstein K.A.T."/>
            <person name="Koren S."/>
            <person name="Bechman K.B."/>
            <person name="Herman A."/>
            <person name="Abrahante J.E."/>
            <person name="Garbe J."/>
        </authorList>
    </citation>
    <scope>NUCLEOTIDE SEQUENCE</scope>
    <source>
        <strain evidence="2">Duluth1</strain>
        <tissue evidence="2">Whole animal</tissue>
    </source>
</reference>
<reference evidence="2" key="1">
    <citation type="journal article" date="2019" name="bioRxiv">
        <title>The Genome of the Zebra Mussel, Dreissena polymorpha: A Resource for Invasive Species Research.</title>
        <authorList>
            <person name="McCartney M.A."/>
            <person name="Auch B."/>
            <person name="Kono T."/>
            <person name="Mallez S."/>
            <person name="Zhang Y."/>
            <person name="Obille A."/>
            <person name="Becker A."/>
            <person name="Abrahante J.E."/>
            <person name="Garbe J."/>
            <person name="Badalamenti J.P."/>
            <person name="Herman A."/>
            <person name="Mangelson H."/>
            <person name="Liachko I."/>
            <person name="Sullivan S."/>
            <person name="Sone E.D."/>
            <person name="Koren S."/>
            <person name="Silverstein K.A.T."/>
            <person name="Beckman K.B."/>
            <person name="Gohl D.M."/>
        </authorList>
    </citation>
    <scope>NUCLEOTIDE SEQUENCE</scope>
    <source>
        <strain evidence="2">Duluth1</strain>
        <tissue evidence="2">Whole animal</tissue>
    </source>
</reference>
<accession>A0A9D4K7A0</accession>
<dbReference type="AlphaFoldDB" id="A0A9D4K7A0"/>
<organism evidence="2 3">
    <name type="scientific">Dreissena polymorpha</name>
    <name type="common">Zebra mussel</name>
    <name type="synonym">Mytilus polymorpha</name>
    <dbReference type="NCBI Taxonomy" id="45954"/>
    <lineage>
        <taxon>Eukaryota</taxon>
        <taxon>Metazoa</taxon>
        <taxon>Spiralia</taxon>
        <taxon>Lophotrochozoa</taxon>
        <taxon>Mollusca</taxon>
        <taxon>Bivalvia</taxon>
        <taxon>Autobranchia</taxon>
        <taxon>Heteroconchia</taxon>
        <taxon>Euheterodonta</taxon>
        <taxon>Imparidentia</taxon>
        <taxon>Neoheterodontei</taxon>
        <taxon>Myida</taxon>
        <taxon>Dreissenoidea</taxon>
        <taxon>Dreissenidae</taxon>
        <taxon>Dreissena</taxon>
    </lineage>
</organism>
<keyword evidence="3" id="KW-1185">Reference proteome</keyword>
<comment type="caution">
    <text evidence="2">The sequence shown here is derived from an EMBL/GenBank/DDBJ whole genome shotgun (WGS) entry which is preliminary data.</text>
</comment>
<name>A0A9D4K7A0_DREPO</name>
<dbReference type="InterPro" id="IPR046496">
    <property type="entry name" value="DUF6589"/>
</dbReference>
<feature type="domain" description="DUF6589" evidence="1">
    <location>
        <begin position="3"/>
        <end position="54"/>
    </location>
</feature>
<protein>
    <recommendedName>
        <fullName evidence="1">DUF6589 domain-containing protein</fullName>
    </recommendedName>
</protein>
<sequence length="91" mass="10548">MDFIMFNDAIKSGDIDMITILMKRFIPLFVGLSSYKSKYAIECVNFLTKTECLLSDFESARVKLGLLEKADQEKTNQQTWNRRIIFVLSNT</sequence>
<evidence type="ECO:0000313" key="3">
    <source>
        <dbReference type="Proteomes" id="UP000828390"/>
    </source>
</evidence>
<dbReference type="Proteomes" id="UP000828390">
    <property type="component" value="Unassembled WGS sequence"/>
</dbReference>
<dbReference type="EMBL" id="JAIWYP010000004">
    <property type="protein sequence ID" value="KAH3834318.1"/>
    <property type="molecule type" value="Genomic_DNA"/>
</dbReference>
<evidence type="ECO:0000313" key="2">
    <source>
        <dbReference type="EMBL" id="KAH3834318.1"/>
    </source>
</evidence>
<dbReference type="Pfam" id="PF20231">
    <property type="entry name" value="DUF6589"/>
    <property type="match status" value="1"/>
</dbReference>
<gene>
    <name evidence="2" type="ORF">DPMN_107641</name>
</gene>